<proteinExistence type="predicted"/>
<accession>A0ABW4Y4K6</accession>
<evidence type="ECO:0000313" key="1">
    <source>
        <dbReference type="EMBL" id="MFD2111102.1"/>
    </source>
</evidence>
<name>A0ABW4Y4K6_9GAMM</name>
<keyword evidence="2" id="KW-1185">Reference proteome</keyword>
<dbReference type="EMBL" id="JBHUHX010000008">
    <property type="protein sequence ID" value="MFD2111102.1"/>
    <property type="molecule type" value="Genomic_DNA"/>
</dbReference>
<evidence type="ECO:0000313" key="2">
    <source>
        <dbReference type="Proteomes" id="UP001597337"/>
    </source>
</evidence>
<dbReference type="RefSeq" id="WP_386023849.1">
    <property type="nucleotide sequence ID" value="NZ_JBHUHX010000008.1"/>
</dbReference>
<reference evidence="2" key="1">
    <citation type="journal article" date="2019" name="Int. J. Syst. Evol. Microbiol.">
        <title>The Global Catalogue of Microorganisms (GCM) 10K type strain sequencing project: providing services to taxonomists for standard genome sequencing and annotation.</title>
        <authorList>
            <consortium name="The Broad Institute Genomics Platform"/>
            <consortium name="The Broad Institute Genome Sequencing Center for Infectious Disease"/>
            <person name="Wu L."/>
            <person name="Ma J."/>
        </authorList>
    </citation>
    <scope>NUCLEOTIDE SEQUENCE [LARGE SCALE GENOMIC DNA]</scope>
    <source>
        <strain evidence="2">KACC 12597</strain>
    </source>
</reference>
<gene>
    <name evidence="1" type="ORF">ACFSJC_04505</name>
</gene>
<comment type="caution">
    <text evidence="1">The sequence shown here is derived from an EMBL/GenBank/DDBJ whole genome shotgun (WGS) entry which is preliminary data.</text>
</comment>
<organism evidence="1 2">
    <name type="scientific">Thiorhodococcus fuscus</name>
    <dbReference type="NCBI Taxonomy" id="527200"/>
    <lineage>
        <taxon>Bacteria</taxon>
        <taxon>Pseudomonadati</taxon>
        <taxon>Pseudomonadota</taxon>
        <taxon>Gammaproteobacteria</taxon>
        <taxon>Chromatiales</taxon>
        <taxon>Chromatiaceae</taxon>
        <taxon>Thiorhodococcus</taxon>
    </lineage>
</organism>
<feature type="non-terminal residue" evidence="1">
    <location>
        <position position="1"/>
    </location>
</feature>
<sequence>LEVAASDVTETGAYTVTVATEADDYGNTTKTAGTIASEDPYPGEIQWANDQDWIKLSVGPLAIYRVRVTEGDGDSTQDLNDLVLRDSKGNALTDNVSFQSNGDVSTLAFFNDSNRVTSVYLDISGADATTLDLDYTVTAELYMEDDYIGGGGVDIQQVWNTLPASFWA</sequence>
<dbReference type="Proteomes" id="UP001597337">
    <property type="component" value="Unassembled WGS sequence"/>
</dbReference>
<protein>
    <submittedName>
        <fullName evidence="1">Uncharacterized protein</fullName>
    </submittedName>
</protein>
<dbReference type="Gene3D" id="2.60.120.380">
    <property type="match status" value="1"/>
</dbReference>